<dbReference type="EMBL" id="NHMP01000010">
    <property type="protein sequence ID" value="OXE44514.1"/>
    <property type="molecule type" value="Genomic_DNA"/>
</dbReference>
<evidence type="ECO:0000313" key="9">
    <source>
        <dbReference type="Proteomes" id="UP000214610"/>
    </source>
</evidence>
<dbReference type="InterPro" id="IPR027473">
    <property type="entry name" value="L-asparaginase_C"/>
</dbReference>
<dbReference type="Pfam" id="PF17763">
    <property type="entry name" value="Asparaginase_C"/>
    <property type="match status" value="1"/>
</dbReference>
<feature type="active site" description="O-isoaspartyl threonine intermediate" evidence="3">
    <location>
        <position position="49"/>
    </location>
</feature>
<feature type="binding site" evidence="4">
    <location>
        <position position="92"/>
    </location>
    <ligand>
        <name>substrate</name>
    </ligand>
</feature>
<evidence type="ECO:0000256" key="1">
    <source>
        <dbReference type="ARBA" id="ARBA00010518"/>
    </source>
</evidence>
<comment type="caution">
    <text evidence="8">The sequence shown here is derived from an EMBL/GenBank/DDBJ whole genome shotgun (WGS) entry which is preliminary data.</text>
</comment>
<dbReference type="InterPro" id="IPR027474">
    <property type="entry name" value="L-asparaginase_N"/>
</dbReference>
<dbReference type="InterPro" id="IPR006034">
    <property type="entry name" value="Asparaginase/glutaminase-like"/>
</dbReference>
<evidence type="ECO:0000259" key="6">
    <source>
        <dbReference type="Pfam" id="PF00710"/>
    </source>
</evidence>
<dbReference type="CDD" id="cd08964">
    <property type="entry name" value="L-asparaginase_II"/>
    <property type="match status" value="1"/>
</dbReference>
<dbReference type="RefSeq" id="WP_084081462.1">
    <property type="nucleotide sequence ID" value="NZ_CAJTBZ010000047.1"/>
</dbReference>
<dbReference type="FunFam" id="3.40.50.1170:FF:000001">
    <property type="entry name" value="L-asparaginase 2"/>
    <property type="match status" value="1"/>
</dbReference>
<organism evidence="8 9">
    <name type="scientific">Turicimonas muris</name>
    <dbReference type="NCBI Taxonomy" id="1796652"/>
    <lineage>
        <taxon>Bacteria</taxon>
        <taxon>Pseudomonadati</taxon>
        <taxon>Pseudomonadota</taxon>
        <taxon>Betaproteobacteria</taxon>
        <taxon>Burkholderiales</taxon>
        <taxon>Sutterellaceae</taxon>
        <taxon>Turicimonas</taxon>
    </lineage>
</organism>
<dbReference type="InterPro" id="IPR027475">
    <property type="entry name" value="Asparaginase/glutaminase_AS2"/>
</dbReference>
<evidence type="ECO:0000259" key="7">
    <source>
        <dbReference type="Pfam" id="PF17763"/>
    </source>
</evidence>
<reference evidence="9" key="1">
    <citation type="submission" date="2017-05" db="EMBL/GenBank/DDBJ databases">
        <title>Improved OligoMM genomes.</title>
        <authorList>
            <person name="Garzetti D."/>
        </authorList>
    </citation>
    <scope>NUCLEOTIDE SEQUENCE [LARGE SCALE GENOMIC DNA]</scope>
    <source>
        <strain evidence="9">YL45</strain>
    </source>
</reference>
<dbReference type="InterPro" id="IPR040919">
    <property type="entry name" value="Asparaginase_C"/>
</dbReference>
<evidence type="ECO:0000256" key="2">
    <source>
        <dbReference type="ARBA" id="ARBA00022801"/>
    </source>
</evidence>
<dbReference type="PROSITE" id="PS00917">
    <property type="entry name" value="ASN_GLN_ASE_2"/>
    <property type="match status" value="1"/>
</dbReference>
<dbReference type="InterPro" id="IPR004550">
    <property type="entry name" value="AsnASE_II"/>
</dbReference>
<dbReference type="GeneID" id="78361288"/>
<dbReference type="GO" id="GO:0006528">
    <property type="term" value="P:asparagine metabolic process"/>
    <property type="evidence" value="ECO:0007669"/>
    <property type="project" value="InterPro"/>
</dbReference>
<evidence type="ECO:0000256" key="3">
    <source>
        <dbReference type="PIRSR" id="PIRSR001220-1"/>
    </source>
</evidence>
<dbReference type="SUPFAM" id="SSF53774">
    <property type="entry name" value="Glutaminase/Asparaginase"/>
    <property type="match status" value="1"/>
</dbReference>
<feature type="domain" description="Asparaginase/glutaminase C-terminal" evidence="7">
    <location>
        <begin position="254"/>
        <end position="363"/>
    </location>
</feature>
<gene>
    <name evidence="8" type="ORF">ADH67_11545</name>
</gene>
<dbReference type="Gene3D" id="3.40.50.1170">
    <property type="entry name" value="L-asparaginase, N-terminal domain"/>
    <property type="match status" value="1"/>
</dbReference>
<dbReference type="PANTHER" id="PTHR11707:SF28">
    <property type="entry name" value="60 KDA LYSOPHOSPHOLIPASE"/>
    <property type="match status" value="1"/>
</dbReference>
<dbReference type="PIRSF" id="PIRSF001220">
    <property type="entry name" value="L-ASNase_gatD"/>
    <property type="match status" value="1"/>
</dbReference>
<feature type="binding site" evidence="4">
    <location>
        <begin position="125"/>
        <end position="126"/>
    </location>
    <ligand>
        <name>substrate</name>
    </ligand>
</feature>
<dbReference type="Gene3D" id="3.40.50.40">
    <property type="match status" value="1"/>
</dbReference>
<feature type="active site" evidence="5">
    <location>
        <position position="125"/>
    </location>
</feature>
<comment type="similarity">
    <text evidence="1">Belongs to the asparaginase 1 family.</text>
</comment>
<evidence type="ECO:0000256" key="5">
    <source>
        <dbReference type="PROSITE-ProRule" id="PRU10100"/>
    </source>
</evidence>
<dbReference type="GO" id="GO:0004067">
    <property type="term" value="F:asparaginase activity"/>
    <property type="evidence" value="ECO:0007669"/>
    <property type="project" value="UniProtKB-UniRule"/>
</dbReference>
<evidence type="ECO:0000313" key="8">
    <source>
        <dbReference type="EMBL" id="OXE44514.1"/>
    </source>
</evidence>
<dbReference type="InterPro" id="IPR037152">
    <property type="entry name" value="L-asparaginase_N_sf"/>
</dbReference>
<evidence type="ECO:0000256" key="4">
    <source>
        <dbReference type="PIRSR" id="PIRSR001220-2"/>
    </source>
</evidence>
<dbReference type="Pfam" id="PF00710">
    <property type="entry name" value="Asparaginase"/>
    <property type="match status" value="1"/>
</dbReference>
<dbReference type="PIRSF" id="PIRSF500176">
    <property type="entry name" value="L_ASNase"/>
    <property type="match status" value="1"/>
</dbReference>
<dbReference type="InterPro" id="IPR036152">
    <property type="entry name" value="Asp/glu_Ase-like_sf"/>
</dbReference>
<sequence>MTKLGTVTEKETISQQIEPEVDITEEVLDDGYLDVMEDKTVVIFAVGGTIATKKDGEGYLVPAASGEELCKKVPGLDDLCNIEVVNFSCVQSTAVTPEMMLEISKQVQEILKRPDVSGVVITHGTDTLEETAYFLSISLSDEFQNEYFKPIVLTGSMRGADAVGADGPANLLASVKVACHDVKEDIPRVVVCMNNEIHAASRVQKVHSDNIAAFKSPSWGPVGYVDDDLVYFRAGALDLDMGFNFPTPEKLTAKVGIVKAVTGDKGELIDYFTSQKIDALVIEGFGRGNLPPEMMPSVKKAIDSGIEVVITSRTPAGRILDSYGTPGSVKDSIQLGAVMGGESTSAKVRLLLLYILSQPKAQELRREDPELFRAYLQECLDPVLSERLFSIKS</sequence>
<accession>A0A227KAW3</accession>
<feature type="domain" description="L-asparaginase N-terminal" evidence="6">
    <location>
        <begin position="41"/>
        <end position="232"/>
    </location>
</feature>
<dbReference type="PRINTS" id="PR00139">
    <property type="entry name" value="ASNGLNASE"/>
</dbReference>
<protein>
    <submittedName>
        <fullName evidence="8">Asparaginase</fullName>
    </submittedName>
</protein>
<dbReference type="AlphaFoldDB" id="A0A227KAW3"/>
<dbReference type="PROSITE" id="PS51732">
    <property type="entry name" value="ASN_GLN_ASE_3"/>
    <property type="match status" value="1"/>
</dbReference>
<keyword evidence="9" id="KW-1185">Reference proteome</keyword>
<dbReference type="Proteomes" id="UP000214610">
    <property type="component" value="Unassembled WGS sequence"/>
</dbReference>
<dbReference type="SFLD" id="SFLDS00057">
    <property type="entry name" value="Glutaminase/Asparaginase"/>
    <property type="match status" value="1"/>
</dbReference>
<dbReference type="PANTHER" id="PTHR11707">
    <property type="entry name" value="L-ASPARAGINASE"/>
    <property type="match status" value="1"/>
</dbReference>
<proteinExistence type="inferred from homology"/>
<keyword evidence="2" id="KW-0378">Hydrolase</keyword>
<dbReference type="SMART" id="SM00870">
    <property type="entry name" value="Asparaginase"/>
    <property type="match status" value="1"/>
</dbReference>
<name>A0A227KAW3_9BURK</name>